<dbReference type="SUPFAM" id="SSF54211">
    <property type="entry name" value="Ribosomal protein S5 domain 2-like"/>
    <property type="match status" value="1"/>
</dbReference>
<proteinExistence type="inferred from homology"/>
<comment type="subunit">
    <text evidence="6">Consists of a catalytic RNA component (M1 or rnpB) and a protein subunit.</text>
</comment>
<dbReference type="EC" id="3.1.26.5" evidence="6 7"/>
<evidence type="ECO:0000256" key="6">
    <source>
        <dbReference type="HAMAP-Rule" id="MF_00227"/>
    </source>
</evidence>
<evidence type="ECO:0000313" key="10">
    <source>
        <dbReference type="Proteomes" id="UP001500368"/>
    </source>
</evidence>
<comment type="catalytic activity">
    <reaction evidence="6">
        <text>Endonucleolytic cleavage of RNA, removing 5'-extranucleotides from tRNA precursor.</text>
        <dbReference type="EC" id="3.1.26.5"/>
    </reaction>
</comment>
<dbReference type="HAMAP" id="MF_00227">
    <property type="entry name" value="RNase_P"/>
    <property type="match status" value="1"/>
</dbReference>
<evidence type="ECO:0000256" key="1">
    <source>
        <dbReference type="ARBA" id="ARBA00022694"/>
    </source>
</evidence>
<evidence type="ECO:0000313" key="9">
    <source>
        <dbReference type="EMBL" id="GAA4913887.1"/>
    </source>
</evidence>
<evidence type="ECO:0000256" key="8">
    <source>
        <dbReference type="SAM" id="MobiDB-lite"/>
    </source>
</evidence>
<dbReference type="InterPro" id="IPR014721">
    <property type="entry name" value="Ribsml_uS5_D2-typ_fold_subgr"/>
</dbReference>
<comment type="caution">
    <text evidence="9">The sequence shown here is derived from an EMBL/GenBank/DDBJ whole genome shotgun (WGS) entry which is preliminary data.</text>
</comment>
<accession>A0ABP9G0C3</accession>
<feature type="region of interest" description="Disordered" evidence="8">
    <location>
        <begin position="121"/>
        <end position="142"/>
    </location>
</feature>
<protein>
    <recommendedName>
        <fullName evidence="6 7">Ribonuclease P protein component</fullName>
        <shortName evidence="6">RNase P protein</shortName>
        <shortName evidence="6">RNaseP protein</shortName>
        <ecNumber evidence="6 7">3.1.26.5</ecNumber>
    </recommendedName>
    <alternativeName>
        <fullName evidence="6">Protein C5</fullName>
    </alternativeName>
</protein>
<comment type="function">
    <text evidence="6">RNaseP catalyzes the removal of the 5'-leader sequence from pre-tRNA to produce the mature 5'-terminus. It can also cleave other RNA substrates such as 4.5S RNA. The protein component plays an auxiliary but essential role in vivo by binding to the 5'-leader sequence and broadening the substrate specificity of the ribozyme.</text>
</comment>
<evidence type="ECO:0000256" key="5">
    <source>
        <dbReference type="ARBA" id="ARBA00022884"/>
    </source>
</evidence>
<evidence type="ECO:0000256" key="4">
    <source>
        <dbReference type="ARBA" id="ARBA00022801"/>
    </source>
</evidence>
<keyword evidence="10" id="KW-1185">Reference proteome</keyword>
<dbReference type="RefSeq" id="WP_345476591.1">
    <property type="nucleotide sequence ID" value="NZ_BAABLW010000002.1"/>
</dbReference>
<dbReference type="EMBL" id="BAABLW010000002">
    <property type="protein sequence ID" value="GAA4913887.1"/>
    <property type="molecule type" value="Genomic_DNA"/>
</dbReference>
<keyword evidence="5 6" id="KW-0694">RNA-binding</keyword>
<organism evidence="9 10">
    <name type="scientific">Nesterenkonia rhizosphaerae</name>
    <dbReference type="NCBI Taxonomy" id="1348272"/>
    <lineage>
        <taxon>Bacteria</taxon>
        <taxon>Bacillati</taxon>
        <taxon>Actinomycetota</taxon>
        <taxon>Actinomycetes</taxon>
        <taxon>Micrococcales</taxon>
        <taxon>Micrococcaceae</taxon>
        <taxon>Nesterenkonia</taxon>
    </lineage>
</organism>
<dbReference type="InterPro" id="IPR000100">
    <property type="entry name" value="RNase_P"/>
</dbReference>
<name>A0ABP9G0C3_9MICC</name>
<evidence type="ECO:0000256" key="2">
    <source>
        <dbReference type="ARBA" id="ARBA00022722"/>
    </source>
</evidence>
<dbReference type="Proteomes" id="UP001500368">
    <property type="component" value="Unassembled WGS sequence"/>
</dbReference>
<reference evidence="10" key="1">
    <citation type="journal article" date="2019" name="Int. J. Syst. Evol. Microbiol.">
        <title>The Global Catalogue of Microorganisms (GCM) 10K type strain sequencing project: providing services to taxonomists for standard genome sequencing and annotation.</title>
        <authorList>
            <consortium name="The Broad Institute Genomics Platform"/>
            <consortium name="The Broad Institute Genome Sequencing Center for Infectious Disease"/>
            <person name="Wu L."/>
            <person name="Ma J."/>
        </authorList>
    </citation>
    <scope>NUCLEOTIDE SEQUENCE [LARGE SCALE GENOMIC DNA]</scope>
    <source>
        <strain evidence="10">JCM 19129</strain>
    </source>
</reference>
<keyword evidence="2 6" id="KW-0540">Nuclease</keyword>
<sequence>MLPVEHRIRTPREFGTVMKTGTRAGTRSVVVVLVLSQQRPEHHIAPWRCGFIVSKAVGNAVIRHRTTRRLRHIVRDLLPEFSATLPAGTRMDVVVRALAASAELNHEQLSADVRSGVKRALRKAGAAAEPTPPQSETENRHV</sequence>
<dbReference type="NCBIfam" id="TIGR00188">
    <property type="entry name" value="rnpA"/>
    <property type="match status" value="1"/>
</dbReference>
<comment type="similarity">
    <text evidence="6">Belongs to the RnpA family.</text>
</comment>
<gene>
    <name evidence="6 9" type="primary">rnpA</name>
    <name evidence="9" type="ORF">GCM10025790_05970</name>
</gene>
<dbReference type="PANTHER" id="PTHR33992">
    <property type="entry name" value="RIBONUCLEASE P PROTEIN COMPONENT"/>
    <property type="match status" value="1"/>
</dbReference>
<dbReference type="Pfam" id="PF00825">
    <property type="entry name" value="Ribonuclease_P"/>
    <property type="match status" value="1"/>
</dbReference>
<evidence type="ECO:0000256" key="7">
    <source>
        <dbReference type="NCBIfam" id="TIGR00188"/>
    </source>
</evidence>
<evidence type="ECO:0000256" key="3">
    <source>
        <dbReference type="ARBA" id="ARBA00022759"/>
    </source>
</evidence>
<dbReference type="InterPro" id="IPR020568">
    <property type="entry name" value="Ribosomal_Su5_D2-typ_SF"/>
</dbReference>
<keyword evidence="3 6" id="KW-0255">Endonuclease</keyword>
<keyword evidence="4 6" id="KW-0378">Hydrolase</keyword>
<keyword evidence="1 6" id="KW-0819">tRNA processing</keyword>
<dbReference type="Gene3D" id="3.30.230.10">
    <property type="match status" value="1"/>
</dbReference>
<dbReference type="PANTHER" id="PTHR33992:SF1">
    <property type="entry name" value="RIBONUCLEASE P PROTEIN COMPONENT"/>
    <property type="match status" value="1"/>
</dbReference>